<proteinExistence type="predicted"/>
<keyword evidence="2" id="KW-1185">Reference proteome</keyword>
<dbReference type="Proteomes" id="UP000499080">
    <property type="component" value="Unassembled WGS sequence"/>
</dbReference>
<sequence length="142" mass="16226">MPRRQEQNELYYRNIGRIRGDNSLFHPTYLCKVETCQNSETFIQYNCQCDSKHCLAEISNQGHLEAQKMAADYPPMSLYNVVILATTGKLQRHLSIVAKDCPNDPQVTTFSTTKKITDVPCANHASTMVNHLDHPDSTFFHH</sequence>
<gene>
    <name evidence="1" type="ORF">AVEN_242981_1</name>
</gene>
<evidence type="ECO:0008006" key="3">
    <source>
        <dbReference type="Google" id="ProtNLM"/>
    </source>
</evidence>
<name>A0A4Y2D318_ARAVE</name>
<organism evidence="1 2">
    <name type="scientific">Araneus ventricosus</name>
    <name type="common">Orbweaver spider</name>
    <name type="synonym">Epeira ventricosa</name>
    <dbReference type="NCBI Taxonomy" id="182803"/>
    <lineage>
        <taxon>Eukaryota</taxon>
        <taxon>Metazoa</taxon>
        <taxon>Ecdysozoa</taxon>
        <taxon>Arthropoda</taxon>
        <taxon>Chelicerata</taxon>
        <taxon>Arachnida</taxon>
        <taxon>Araneae</taxon>
        <taxon>Araneomorphae</taxon>
        <taxon>Entelegynae</taxon>
        <taxon>Araneoidea</taxon>
        <taxon>Araneidae</taxon>
        <taxon>Araneus</taxon>
    </lineage>
</organism>
<dbReference type="AlphaFoldDB" id="A0A4Y2D318"/>
<dbReference type="EMBL" id="BGPR01000295">
    <property type="protein sequence ID" value="GBM11093.1"/>
    <property type="molecule type" value="Genomic_DNA"/>
</dbReference>
<comment type="caution">
    <text evidence="1">The sequence shown here is derived from an EMBL/GenBank/DDBJ whole genome shotgun (WGS) entry which is preliminary data.</text>
</comment>
<accession>A0A4Y2D318</accession>
<protein>
    <recommendedName>
        <fullName evidence="3">Phlebovirus glycoprotein G2 fusion domain-containing protein</fullName>
    </recommendedName>
</protein>
<reference evidence="1 2" key="1">
    <citation type="journal article" date="2019" name="Sci. Rep.">
        <title>Orb-weaving spider Araneus ventricosus genome elucidates the spidroin gene catalogue.</title>
        <authorList>
            <person name="Kono N."/>
            <person name="Nakamura H."/>
            <person name="Ohtoshi R."/>
            <person name="Moran D.A.P."/>
            <person name="Shinohara A."/>
            <person name="Yoshida Y."/>
            <person name="Fujiwara M."/>
            <person name="Mori M."/>
            <person name="Tomita M."/>
            <person name="Arakawa K."/>
        </authorList>
    </citation>
    <scope>NUCLEOTIDE SEQUENCE [LARGE SCALE GENOMIC DNA]</scope>
</reference>
<evidence type="ECO:0000313" key="1">
    <source>
        <dbReference type="EMBL" id="GBM11093.1"/>
    </source>
</evidence>
<evidence type="ECO:0000313" key="2">
    <source>
        <dbReference type="Proteomes" id="UP000499080"/>
    </source>
</evidence>